<comment type="caution">
    <text evidence="4">The sequence shown here is derived from an EMBL/GenBank/DDBJ whole genome shotgun (WGS) entry which is preliminary data.</text>
</comment>
<reference evidence="4 5" key="2">
    <citation type="submission" date="2019-01" db="EMBL/GenBank/DDBJ databases">
        <authorList>
            <person name="Li Y."/>
        </authorList>
    </citation>
    <scope>NUCLEOTIDE SEQUENCE [LARGE SCALE GENOMIC DNA]</scope>
    <source>
        <strain evidence="4 5">2D-5</strain>
    </source>
</reference>
<keyword evidence="1" id="KW-0285">Flavoprotein</keyword>
<feature type="domain" description="FAD-binding PCMH-type" evidence="3">
    <location>
        <begin position="40"/>
        <end position="214"/>
    </location>
</feature>
<organism evidence="4 5">
    <name type="scientific">Paenirhodobacter populi</name>
    <dbReference type="NCBI Taxonomy" id="2306993"/>
    <lineage>
        <taxon>Bacteria</taxon>
        <taxon>Pseudomonadati</taxon>
        <taxon>Pseudomonadota</taxon>
        <taxon>Alphaproteobacteria</taxon>
        <taxon>Rhodobacterales</taxon>
        <taxon>Rhodobacter group</taxon>
        <taxon>Paenirhodobacter</taxon>
    </lineage>
</organism>
<evidence type="ECO:0000313" key="4">
    <source>
        <dbReference type="EMBL" id="RWR06303.1"/>
    </source>
</evidence>
<dbReference type="InterPro" id="IPR006094">
    <property type="entry name" value="Oxid_FAD_bind_N"/>
</dbReference>
<dbReference type="RefSeq" id="WP_128270804.1">
    <property type="nucleotide sequence ID" value="NZ_SAUW01000029.1"/>
</dbReference>
<dbReference type="InterPro" id="IPR016164">
    <property type="entry name" value="FAD-linked_Oxase-like_C"/>
</dbReference>
<reference evidence="4 5" key="1">
    <citation type="submission" date="2019-01" db="EMBL/GenBank/DDBJ databases">
        <title>Sinorhodobacter populi sp. nov. isolated from the symptomatic bark tissue of Populus euramericana canker.</title>
        <authorList>
            <person name="Xu G."/>
        </authorList>
    </citation>
    <scope>NUCLEOTIDE SEQUENCE [LARGE SCALE GENOMIC DNA]</scope>
    <source>
        <strain evidence="4 5">2D-5</strain>
    </source>
</reference>
<gene>
    <name evidence="4" type="ORF">D2T33_18815</name>
</gene>
<dbReference type="SUPFAM" id="SSF55103">
    <property type="entry name" value="FAD-linked oxidases, C-terminal domain"/>
    <property type="match status" value="1"/>
</dbReference>
<keyword evidence="5" id="KW-1185">Reference proteome</keyword>
<dbReference type="GO" id="GO:0071949">
    <property type="term" value="F:FAD binding"/>
    <property type="evidence" value="ECO:0007669"/>
    <property type="project" value="InterPro"/>
</dbReference>
<sequence length="464" mass="51324">MNLDAAKAALAHLELDDTPASVRAKSRDFFWYSPVLKARLDHVVADFVVSPRNEAEVIEVLRTCHAHDVPVTLRGAGTGNYGQAMPLAGGCVMHMKNMAGVREIHPGRVICEPGIVIRDLDAITRAQSGQELRMTPSTAATASIGGFVAGGSGGVGSVRWGALRDLGNLIRLRVVSMEAEPRIHDFTGEELHRVSHAYGTNGVITEIELPLAPAYDWISTFVAFPDFPTAAEFGARLADEDGILVKLITVCEAPTASRYFQRFRGHVGEGDHVVLVMVAPHAMPAFGTFLTRWPTGRMIYRSDAPDWPRDPGVAYEYGWNHTTLRAIKVDPAITYLQVRYHGPDFLSTIERIRALFGPELIQHLEAMRENGRTIYAGLTLVNFTTEERLDEIIRIHEDLGAMIFNPHRYTLEEGGRQSTDARQLAFKREADPKGLLNPGKMIAWDVPDWDYSTIYSYAGLRPAP</sequence>
<dbReference type="InterPro" id="IPR036318">
    <property type="entry name" value="FAD-bd_PCMH-like_sf"/>
</dbReference>
<dbReference type="GO" id="GO:0004458">
    <property type="term" value="F:D-lactate dehydrogenase (cytochrome) activity"/>
    <property type="evidence" value="ECO:0007669"/>
    <property type="project" value="TreeGrafter"/>
</dbReference>
<dbReference type="PANTHER" id="PTHR11748:SF119">
    <property type="entry name" value="D-2-HYDROXYGLUTARATE DEHYDROGENASE"/>
    <property type="match status" value="1"/>
</dbReference>
<evidence type="ECO:0000313" key="5">
    <source>
        <dbReference type="Proteomes" id="UP000285710"/>
    </source>
</evidence>
<dbReference type="EMBL" id="SAUW01000029">
    <property type="protein sequence ID" value="RWR06303.1"/>
    <property type="molecule type" value="Genomic_DNA"/>
</dbReference>
<dbReference type="InterPro" id="IPR016166">
    <property type="entry name" value="FAD-bd_PCMH"/>
</dbReference>
<accession>A0A443IMB4</accession>
<evidence type="ECO:0000259" key="3">
    <source>
        <dbReference type="PROSITE" id="PS51387"/>
    </source>
</evidence>
<evidence type="ECO:0000256" key="1">
    <source>
        <dbReference type="ARBA" id="ARBA00022630"/>
    </source>
</evidence>
<dbReference type="Pfam" id="PF01565">
    <property type="entry name" value="FAD_binding_4"/>
    <property type="match status" value="1"/>
</dbReference>
<dbReference type="AlphaFoldDB" id="A0A443IMB4"/>
<dbReference type="PROSITE" id="PS51387">
    <property type="entry name" value="FAD_PCMH"/>
    <property type="match status" value="1"/>
</dbReference>
<keyword evidence="2" id="KW-0274">FAD</keyword>
<name>A0A443IMB4_9RHOB</name>
<dbReference type="Gene3D" id="3.30.465.10">
    <property type="match status" value="1"/>
</dbReference>
<dbReference type="GO" id="GO:1903457">
    <property type="term" value="P:lactate catabolic process"/>
    <property type="evidence" value="ECO:0007669"/>
    <property type="project" value="TreeGrafter"/>
</dbReference>
<proteinExistence type="predicted"/>
<protein>
    <submittedName>
        <fullName evidence="4">FAD-binding oxidoreductase</fullName>
    </submittedName>
</protein>
<dbReference type="Proteomes" id="UP000285710">
    <property type="component" value="Unassembled WGS sequence"/>
</dbReference>
<evidence type="ECO:0000256" key="2">
    <source>
        <dbReference type="ARBA" id="ARBA00022827"/>
    </source>
</evidence>
<dbReference type="SUPFAM" id="SSF56176">
    <property type="entry name" value="FAD-binding/transporter-associated domain-like"/>
    <property type="match status" value="1"/>
</dbReference>
<dbReference type="PANTHER" id="PTHR11748">
    <property type="entry name" value="D-LACTATE DEHYDROGENASE"/>
    <property type="match status" value="1"/>
</dbReference>
<dbReference type="GO" id="GO:0008720">
    <property type="term" value="F:D-lactate dehydrogenase (NAD+) activity"/>
    <property type="evidence" value="ECO:0007669"/>
    <property type="project" value="TreeGrafter"/>
</dbReference>
<dbReference type="InterPro" id="IPR016169">
    <property type="entry name" value="FAD-bd_PCMH_sub2"/>
</dbReference>